<dbReference type="InterPro" id="IPR018247">
    <property type="entry name" value="EF_Hand_1_Ca_BS"/>
</dbReference>
<dbReference type="InterPro" id="IPR013783">
    <property type="entry name" value="Ig-like_fold"/>
</dbReference>
<evidence type="ECO:0000259" key="3">
    <source>
        <dbReference type="PROSITE" id="PS51766"/>
    </source>
</evidence>
<dbReference type="PROSITE" id="PS00018">
    <property type="entry name" value="EF_HAND_1"/>
    <property type="match status" value="1"/>
</dbReference>
<dbReference type="Proteomes" id="UP000004259">
    <property type="component" value="Unassembled WGS sequence"/>
</dbReference>
<evidence type="ECO:0000256" key="2">
    <source>
        <dbReference type="SAM" id="SignalP"/>
    </source>
</evidence>
<dbReference type="RefSeq" id="WP_002848562.1">
    <property type="nucleotide sequence ID" value="NZ_ADKM02000062.1"/>
</dbReference>
<dbReference type="InterPro" id="IPR002105">
    <property type="entry name" value="Dockerin_1_rpt"/>
</dbReference>
<dbReference type="STRING" id="246199.CUS_8085"/>
<feature type="region of interest" description="Disordered" evidence="1">
    <location>
        <begin position="43"/>
        <end position="69"/>
    </location>
</feature>
<dbReference type="SUPFAM" id="SSF54001">
    <property type="entry name" value="Cysteine proteinases"/>
    <property type="match status" value="1"/>
</dbReference>
<dbReference type="InterPro" id="IPR036439">
    <property type="entry name" value="Dockerin_dom_sf"/>
</dbReference>
<dbReference type="AlphaFoldDB" id="E9SAX2"/>
<dbReference type="InterPro" id="IPR036116">
    <property type="entry name" value="FN3_sf"/>
</dbReference>
<comment type="caution">
    <text evidence="4">The sequence shown here is derived from an EMBL/GenBank/DDBJ whole genome shotgun (WGS) entry which is preliminary data.</text>
</comment>
<evidence type="ECO:0000313" key="5">
    <source>
        <dbReference type="Proteomes" id="UP000004259"/>
    </source>
</evidence>
<dbReference type="GO" id="GO:0000272">
    <property type="term" value="P:polysaccharide catabolic process"/>
    <property type="evidence" value="ECO:0007669"/>
    <property type="project" value="InterPro"/>
</dbReference>
<dbReference type="CDD" id="cd00063">
    <property type="entry name" value="FN3"/>
    <property type="match status" value="1"/>
</dbReference>
<evidence type="ECO:0000256" key="1">
    <source>
        <dbReference type="SAM" id="MobiDB-lite"/>
    </source>
</evidence>
<name>E9SAX2_RUMAL</name>
<feature type="signal peptide" evidence="2">
    <location>
        <begin position="1"/>
        <end position="27"/>
    </location>
</feature>
<dbReference type="GO" id="GO:0004553">
    <property type="term" value="F:hydrolase activity, hydrolyzing O-glycosyl compounds"/>
    <property type="evidence" value="ECO:0007669"/>
    <property type="project" value="InterPro"/>
</dbReference>
<feature type="domain" description="Dockerin" evidence="3">
    <location>
        <begin position="63"/>
        <end position="136"/>
    </location>
</feature>
<dbReference type="SUPFAM" id="SSF49265">
    <property type="entry name" value="Fibronectin type III"/>
    <property type="match status" value="1"/>
</dbReference>
<evidence type="ECO:0000313" key="4">
    <source>
        <dbReference type="EMBL" id="EGC03699.1"/>
    </source>
</evidence>
<dbReference type="InterPro" id="IPR002931">
    <property type="entry name" value="Transglutaminase-like"/>
</dbReference>
<dbReference type="Gene3D" id="1.10.1330.10">
    <property type="entry name" value="Dockerin domain"/>
    <property type="match status" value="1"/>
</dbReference>
<accession>E9SAX2</accession>
<dbReference type="InterPro" id="IPR038765">
    <property type="entry name" value="Papain-like_cys_pep_sf"/>
</dbReference>
<proteinExistence type="predicted"/>
<reference evidence="4 5" key="1">
    <citation type="submission" date="2011-02" db="EMBL/GenBank/DDBJ databases">
        <authorList>
            <person name="Nelson K.E."/>
            <person name="Sutton G."/>
            <person name="Torralba M."/>
            <person name="Durkin S."/>
            <person name="Harkins D."/>
            <person name="Montgomery R."/>
            <person name="Ziemer C."/>
            <person name="Klaassens E."/>
            <person name="Ocuiv P."/>
            <person name="Morrison M."/>
        </authorList>
    </citation>
    <scope>NUCLEOTIDE SEQUENCE [LARGE SCALE GENOMIC DNA]</scope>
    <source>
        <strain evidence="4 5">8</strain>
    </source>
</reference>
<protein>
    <submittedName>
        <fullName evidence="4">Fibronectin type III domain protein</fullName>
    </submittedName>
</protein>
<keyword evidence="5" id="KW-1185">Reference proteome</keyword>
<sequence length="482" mass="53151">MKKTSAKFLAAAAALSLMMQTAVIASADSASAEQNDISAQIITETDSLATDEEDISDGDTTDGEYARGDVNNDGRVNVTDVSRAAAHIKSVKPLDDKALKAADVNLDGSVNVTDLSTLAAHVKGMRAMDWLEKLETVPDEEIVTKTSAYKKLDDIITLKKDLTVSWGEVDGAAEYDVNIIINGRERTLLSNGNKSSRKITADMLGNADFATVKVSPYKYYNTPTKQGVRSYLDGYEFDILIKPADLKGSLKTEHTRPLSVSLSWQAAGDAEFYEVYCTVDGKEKLFKRVNTTNCTMQVLADKDYSFRVKAVNDIARDGKTTTLTSDNSLTAELHTLPYYELAAKVLDRVGWDLRAAFNWSSSALPYYSMNQDGSWGMEGYADFGFLNGKGNCYVMAATFCEMAKMLGYDAHQIAGYTLNAYNQNPHDHSWVEIDNYNGSGITYIFDPDLTNERGAEGFAILYRSPGSYNYDINHLFNTRRIS</sequence>
<organism evidence="4 5">
    <name type="scientific">Ruminococcus albus 8</name>
    <dbReference type="NCBI Taxonomy" id="246199"/>
    <lineage>
        <taxon>Bacteria</taxon>
        <taxon>Bacillati</taxon>
        <taxon>Bacillota</taxon>
        <taxon>Clostridia</taxon>
        <taxon>Eubacteriales</taxon>
        <taxon>Oscillospiraceae</taxon>
        <taxon>Ruminococcus</taxon>
    </lineage>
</organism>
<dbReference type="EMBL" id="ADKM02000062">
    <property type="protein sequence ID" value="EGC03699.1"/>
    <property type="molecule type" value="Genomic_DNA"/>
</dbReference>
<dbReference type="Gene3D" id="2.60.40.10">
    <property type="entry name" value="Immunoglobulins"/>
    <property type="match status" value="1"/>
</dbReference>
<dbReference type="Pfam" id="PF01841">
    <property type="entry name" value="Transglut_core"/>
    <property type="match status" value="1"/>
</dbReference>
<feature type="compositionally biased region" description="Acidic residues" evidence="1">
    <location>
        <begin position="49"/>
        <end position="62"/>
    </location>
</feature>
<dbReference type="Pfam" id="PF00404">
    <property type="entry name" value="Dockerin_1"/>
    <property type="match status" value="1"/>
</dbReference>
<dbReference type="SUPFAM" id="SSF63446">
    <property type="entry name" value="Type I dockerin domain"/>
    <property type="match status" value="1"/>
</dbReference>
<dbReference type="OrthoDB" id="9763643at2"/>
<dbReference type="eggNOG" id="COG4990">
    <property type="taxonomic scope" value="Bacteria"/>
</dbReference>
<dbReference type="InterPro" id="IPR016134">
    <property type="entry name" value="Dockerin_dom"/>
</dbReference>
<dbReference type="CDD" id="cd14256">
    <property type="entry name" value="Dockerin_I"/>
    <property type="match status" value="1"/>
</dbReference>
<gene>
    <name evidence="4" type="ORF">CUS_8085</name>
</gene>
<dbReference type="InterPro" id="IPR003961">
    <property type="entry name" value="FN3_dom"/>
</dbReference>
<dbReference type="PROSITE" id="PS51766">
    <property type="entry name" value="DOCKERIN"/>
    <property type="match status" value="1"/>
</dbReference>
<keyword evidence="2" id="KW-0732">Signal</keyword>
<feature type="chain" id="PRO_5003243561" evidence="2">
    <location>
        <begin position="28"/>
        <end position="482"/>
    </location>
</feature>